<dbReference type="Pfam" id="PF03702">
    <property type="entry name" value="AnmK"/>
    <property type="match status" value="1"/>
</dbReference>
<dbReference type="Proteomes" id="UP000248148">
    <property type="component" value="Unassembled WGS sequence"/>
</dbReference>
<dbReference type="UniPathway" id="UPA00544"/>
<keyword evidence="2" id="KW-0547">Nucleotide-binding</keyword>
<name>A0A318TFW9_9BRAD</name>
<dbReference type="SUPFAM" id="SSF53067">
    <property type="entry name" value="Actin-like ATPase domain"/>
    <property type="match status" value="1"/>
</dbReference>
<comment type="pathway">
    <text evidence="2">Cell wall biogenesis; peptidoglycan recycling.</text>
</comment>
<dbReference type="InterPro" id="IPR043129">
    <property type="entry name" value="ATPase_NBD"/>
</dbReference>
<dbReference type="RefSeq" id="WP_110780368.1">
    <property type="nucleotide sequence ID" value="NZ_QJTI01000006.1"/>
</dbReference>
<keyword evidence="2" id="KW-0808">Transferase</keyword>
<dbReference type="PANTHER" id="PTHR30605">
    <property type="entry name" value="ANHYDRO-N-ACETYLMURAMIC ACID KINASE"/>
    <property type="match status" value="1"/>
</dbReference>
<dbReference type="GO" id="GO:0005524">
    <property type="term" value="F:ATP binding"/>
    <property type="evidence" value="ECO:0007669"/>
    <property type="project" value="UniProtKB-UniRule"/>
</dbReference>
<dbReference type="AlphaFoldDB" id="A0A318TFW9"/>
<dbReference type="GO" id="GO:0016773">
    <property type="term" value="F:phosphotransferase activity, alcohol group as acceptor"/>
    <property type="evidence" value="ECO:0007669"/>
    <property type="project" value="UniProtKB-UniRule"/>
</dbReference>
<keyword evidence="4" id="KW-1185">Reference proteome</keyword>
<comment type="pathway">
    <text evidence="2">Amino-sugar metabolism; 1,6-anhydro-N-acetylmuramate degradation.</text>
</comment>
<feature type="binding site" evidence="2">
    <location>
        <begin position="11"/>
        <end position="18"/>
    </location>
    <ligand>
        <name>ATP</name>
        <dbReference type="ChEBI" id="CHEBI:30616"/>
    </ligand>
</feature>
<dbReference type="HAMAP" id="MF_01270">
    <property type="entry name" value="AnhMurNAc_kinase"/>
    <property type="match status" value="1"/>
</dbReference>
<reference evidence="3 4" key="1">
    <citation type="submission" date="2018-06" db="EMBL/GenBank/DDBJ databases">
        <title>Genomic Encyclopedia of Archaeal and Bacterial Type Strains, Phase II (KMG-II): from individual species to whole genera.</title>
        <authorList>
            <person name="Goeker M."/>
        </authorList>
    </citation>
    <scope>NUCLEOTIDE SEQUENCE [LARGE SCALE GENOMIC DNA]</scope>
    <source>
        <strain evidence="3 4">JCM 11668</strain>
    </source>
</reference>
<evidence type="ECO:0000313" key="3">
    <source>
        <dbReference type="EMBL" id="PYF03564.1"/>
    </source>
</evidence>
<keyword evidence="2" id="KW-0067">ATP-binding</keyword>
<dbReference type="UniPathway" id="UPA00343"/>
<dbReference type="Gene3D" id="3.30.420.40">
    <property type="match status" value="2"/>
</dbReference>
<dbReference type="EMBL" id="QJTI01000006">
    <property type="protein sequence ID" value="PYF03564.1"/>
    <property type="molecule type" value="Genomic_DNA"/>
</dbReference>
<comment type="caution">
    <text evidence="3">The sequence shown here is derived from an EMBL/GenBank/DDBJ whole genome shotgun (WGS) entry which is preliminary data.</text>
</comment>
<sequence>MLMTALGLMSGTSLDGVDVALIETDGRRVTRLGPSDYRPYSDLERALLRQALADAAQLTNRQDRPGVLAEAERMVTMAHDEAVEGFLSRQRVARQAIDLVGFHGQTVLHRPAQQLTVQIGAAAELAKAIGIPVVHDLRAADVAAGGQGAPLVPVYHRALAGALKLPGPIVVLNIGGVSNITYIDGELLIACDTGPGNALLDDFVAKTTGEPFDRGGQLAAQGRPDQRWLDEALQQEFFAQAPPKSLDRNQFARLTLPELSPADGAATLTAFTAAAIAKIVPLLPRPPHSWIVAGGGARNPVMVQMLRDYLAPATVSCADAHGWSAEALEAQAFGFLAVRALRGLPLTYPATTGVKIPITGGLIARP</sequence>
<dbReference type="GO" id="GO:0006040">
    <property type="term" value="P:amino sugar metabolic process"/>
    <property type="evidence" value="ECO:0007669"/>
    <property type="project" value="InterPro"/>
</dbReference>
<accession>A0A318TFW9</accession>
<protein>
    <recommendedName>
        <fullName evidence="2">Anhydro-N-acetylmuramic acid kinase</fullName>
        <ecNumber evidence="2">2.7.1.170</ecNumber>
    </recommendedName>
    <alternativeName>
        <fullName evidence="2">AnhMurNAc kinase</fullName>
    </alternativeName>
</protein>
<evidence type="ECO:0000256" key="2">
    <source>
        <dbReference type="HAMAP-Rule" id="MF_01270"/>
    </source>
</evidence>
<evidence type="ECO:0000313" key="4">
    <source>
        <dbReference type="Proteomes" id="UP000248148"/>
    </source>
</evidence>
<comment type="function">
    <text evidence="2">Catalyzes the specific phosphorylation of 1,6-anhydro-N-acetylmuramic acid (anhMurNAc) with the simultaneous cleavage of the 1,6-anhydro ring, generating MurNAc-6-P. Is required for the utilization of anhMurNAc either imported from the medium or derived from its own cell wall murein, and thus plays a role in cell wall recycling.</text>
</comment>
<dbReference type="EC" id="2.7.1.170" evidence="2"/>
<comment type="similarity">
    <text evidence="2">Belongs to the anhydro-N-acetylmuramic acid kinase family.</text>
</comment>
<dbReference type="NCBIfam" id="NF007141">
    <property type="entry name" value="PRK09585.1-5"/>
    <property type="match status" value="1"/>
</dbReference>
<dbReference type="GO" id="GO:0016301">
    <property type="term" value="F:kinase activity"/>
    <property type="evidence" value="ECO:0007669"/>
    <property type="project" value="UniProtKB-KW"/>
</dbReference>
<keyword evidence="1 2" id="KW-0119">Carbohydrate metabolism</keyword>
<dbReference type="GO" id="GO:0009254">
    <property type="term" value="P:peptidoglycan turnover"/>
    <property type="evidence" value="ECO:0007669"/>
    <property type="project" value="UniProtKB-UniRule"/>
</dbReference>
<evidence type="ECO:0000256" key="1">
    <source>
        <dbReference type="ARBA" id="ARBA00023277"/>
    </source>
</evidence>
<organism evidence="3 4">
    <name type="scientific">Rhodopseudomonas faecalis</name>
    <dbReference type="NCBI Taxonomy" id="99655"/>
    <lineage>
        <taxon>Bacteria</taxon>
        <taxon>Pseudomonadati</taxon>
        <taxon>Pseudomonadota</taxon>
        <taxon>Alphaproteobacteria</taxon>
        <taxon>Hyphomicrobiales</taxon>
        <taxon>Nitrobacteraceae</taxon>
        <taxon>Rhodopseudomonas</taxon>
    </lineage>
</organism>
<dbReference type="OrthoDB" id="9763949at2"/>
<keyword evidence="2 3" id="KW-0418">Kinase</keyword>
<gene>
    <name evidence="2" type="primary">anmK</name>
    <name evidence="3" type="ORF">BJ122_10655</name>
</gene>
<proteinExistence type="inferred from homology"/>
<dbReference type="InterPro" id="IPR005338">
    <property type="entry name" value="Anhydro_N_Ac-Mur_kinase"/>
</dbReference>
<dbReference type="GO" id="GO:0097175">
    <property type="term" value="P:1,6-anhydro-N-acetyl-beta-muramic acid catabolic process"/>
    <property type="evidence" value="ECO:0007669"/>
    <property type="project" value="UniProtKB-UniRule"/>
</dbReference>
<comment type="catalytic activity">
    <reaction evidence="2">
        <text>1,6-anhydro-N-acetyl-beta-muramate + ATP + H2O = N-acetyl-D-muramate 6-phosphate + ADP + H(+)</text>
        <dbReference type="Rhea" id="RHEA:24952"/>
        <dbReference type="ChEBI" id="CHEBI:15377"/>
        <dbReference type="ChEBI" id="CHEBI:15378"/>
        <dbReference type="ChEBI" id="CHEBI:30616"/>
        <dbReference type="ChEBI" id="CHEBI:58690"/>
        <dbReference type="ChEBI" id="CHEBI:58722"/>
        <dbReference type="ChEBI" id="CHEBI:456216"/>
        <dbReference type="EC" id="2.7.1.170"/>
    </reaction>
</comment>
<dbReference type="PANTHER" id="PTHR30605:SF0">
    <property type="entry name" value="ANHYDRO-N-ACETYLMURAMIC ACID KINASE"/>
    <property type="match status" value="1"/>
</dbReference>